<feature type="compositionally biased region" description="Low complexity" evidence="1">
    <location>
        <begin position="664"/>
        <end position="681"/>
    </location>
</feature>
<dbReference type="Proteomes" id="UP001165065">
    <property type="component" value="Unassembled WGS sequence"/>
</dbReference>
<sequence length="888" mass="95301">MKSSYDTISIVLAKPMGIVFSERGRDRGLFISDLPRTGEAARSGLLRKGDVLTYVGETKMSKIDFDQAMGILANTIGTSISLKFKRRIHGQDAAASQAQSKQSKYSKSGKSANKSSNFKKRASSNSSRNANRSKNKTINNPSITQQMMENIEIICGGNGKSSNFNSSNMPSACGGLFQVTKSGSADTTDLSYASGNSTITDYETIQSSFYSSDGESNGEREENATIMSEGSAPDQQAVSPMVRMRRENGTSDNGMAFSGAPAGASVPITGMGGYGGTPNTSGRFQQQDSSPPLNATPLPPSTPSPSQPQTTSHRGTFADDHGREQYPNQPSHIRGGWLGAGYPQRLTSRDPSAETVQTKHSAYALDGRVGSPLPHVLKSSSNIDAKQQVAAILLKHEPSRLPLINKLMKKFEGKEQELLDRLNRRYSKPKVEQPSTKVVASTVLTEGEATPPTTLNKRTQSAVAAEKAKAFTRDTMTESATKTVEVRDFADLSGKAPLPSSPPGTPQIHGDTKLSPPPSSPATASDKATEESAEKGSKEENQQDVDKGEKVDMTAKMARGNMKAEKFKKRAEKKMKELHAKISKLVSFVYGNVSDSEHKARMKTILRAYKDREFVLLKLLETKAEVKIDNDKNSSEVKVGIPKTISYVSDAEDAADVESIGSAKSGKSNRSTKSGKSNSSRKSGRKSRSRSRSNGATNRDELSVSRSGRKGPPRARKGITKSSNGDDDTISTLSQGTAKFARRRQDAKVALTNSSSSKEVGSSKEDNNNGSSGSSAKENAKESRKVKKRSGSWLFGKKRDKGAKAPPKLGLTPVSPQKQAQTRGSPVHSADNKGRVLSQKSPGGNEGTTTSTSKPSKKEAGGEERKKSLSRGSHGFLQTLDMTMTSEI</sequence>
<feature type="compositionally biased region" description="Pro residues" evidence="1">
    <location>
        <begin position="297"/>
        <end position="306"/>
    </location>
</feature>
<feature type="region of interest" description="Disordered" evidence="1">
    <location>
        <begin position="268"/>
        <end position="350"/>
    </location>
</feature>
<name>A0A9W7G687_9STRA</name>
<evidence type="ECO:0000313" key="3">
    <source>
        <dbReference type="EMBL" id="GMI34777.1"/>
    </source>
</evidence>
<evidence type="ECO:0000256" key="1">
    <source>
        <dbReference type="SAM" id="MobiDB-lite"/>
    </source>
</evidence>
<feature type="compositionally biased region" description="Basic residues" evidence="1">
    <location>
        <begin position="784"/>
        <end position="801"/>
    </location>
</feature>
<feature type="compositionally biased region" description="Basic residues" evidence="1">
    <location>
        <begin position="682"/>
        <end position="691"/>
    </location>
</feature>
<feature type="compositionally biased region" description="Polar residues" evidence="1">
    <location>
        <begin position="225"/>
        <end position="238"/>
    </location>
</feature>
<accession>A0A9W7G687</accession>
<feature type="compositionally biased region" description="Polar residues" evidence="1">
    <location>
        <begin position="814"/>
        <end position="824"/>
    </location>
</feature>
<gene>
    <name evidence="3" type="ORF">TrCOL_g8277</name>
</gene>
<feature type="domain" description="PDZ" evidence="2">
    <location>
        <begin position="1"/>
        <end position="75"/>
    </location>
</feature>
<feature type="compositionally biased region" description="Polar residues" evidence="1">
    <location>
        <begin position="277"/>
        <end position="288"/>
    </location>
</feature>
<dbReference type="OrthoDB" id="42382at2759"/>
<comment type="caution">
    <text evidence="3">The sequence shown here is derived from an EMBL/GenBank/DDBJ whole genome shotgun (WGS) entry which is preliminary data.</text>
</comment>
<dbReference type="CDD" id="cd00136">
    <property type="entry name" value="PDZ_canonical"/>
    <property type="match status" value="1"/>
</dbReference>
<dbReference type="Gene3D" id="2.30.42.10">
    <property type="match status" value="1"/>
</dbReference>
<proteinExistence type="predicted"/>
<feature type="region of interest" description="Disordered" evidence="1">
    <location>
        <begin position="492"/>
        <end position="572"/>
    </location>
</feature>
<feature type="compositionally biased region" description="Basic residues" evidence="1">
    <location>
        <begin position="707"/>
        <end position="719"/>
    </location>
</feature>
<feature type="region of interest" description="Disordered" evidence="1">
    <location>
        <begin position="93"/>
        <end position="144"/>
    </location>
</feature>
<organism evidence="3 4">
    <name type="scientific">Triparma columacea</name>
    <dbReference type="NCBI Taxonomy" id="722753"/>
    <lineage>
        <taxon>Eukaryota</taxon>
        <taxon>Sar</taxon>
        <taxon>Stramenopiles</taxon>
        <taxon>Ochrophyta</taxon>
        <taxon>Bolidophyceae</taxon>
        <taxon>Parmales</taxon>
        <taxon>Triparmaceae</taxon>
        <taxon>Triparma</taxon>
    </lineage>
</organism>
<reference evidence="4" key="1">
    <citation type="journal article" date="2023" name="Commun. Biol.">
        <title>Genome analysis of Parmales, the sister group of diatoms, reveals the evolutionary specialization of diatoms from phago-mixotrophs to photoautotrophs.</title>
        <authorList>
            <person name="Ban H."/>
            <person name="Sato S."/>
            <person name="Yoshikawa S."/>
            <person name="Yamada K."/>
            <person name="Nakamura Y."/>
            <person name="Ichinomiya M."/>
            <person name="Sato N."/>
            <person name="Blanc-Mathieu R."/>
            <person name="Endo H."/>
            <person name="Kuwata A."/>
            <person name="Ogata H."/>
        </authorList>
    </citation>
    <scope>NUCLEOTIDE SEQUENCE [LARGE SCALE GENOMIC DNA]</scope>
</reference>
<evidence type="ECO:0000259" key="2">
    <source>
        <dbReference type="PROSITE" id="PS50106"/>
    </source>
</evidence>
<feature type="compositionally biased region" description="Polar residues" evidence="1">
    <location>
        <begin position="768"/>
        <end position="777"/>
    </location>
</feature>
<feature type="compositionally biased region" description="Basic and acidic residues" evidence="1">
    <location>
        <begin position="856"/>
        <end position="867"/>
    </location>
</feature>
<feature type="region of interest" description="Disordered" evidence="1">
    <location>
        <begin position="210"/>
        <end position="238"/>
    </location>
</feature>
<protein>
    <recommendedName>
        <fullName evidence="2">PDZ domain-containing protein</fullName>
    </recommendedName>
</protein>
<dbReference type="PROSITE" id="PS50106">
    <property type="entry name" value="PDZ"/>
    <property type="match status" value="1"/>
</dbReference>
<dbReference type="EMBL" id="BRYA01000046">
    <property type="protein sequence ID" value="GMI34777.1"/>
    <property type="molecule type" value="Genomic_DNA"/>
</dbReference>
<dbReference type="AlphaFoldDB" id="A0A9W7G687"/>
<dbReference type="InterPro" id="IPR001478">
    <property type="entry name" value="PDZ"/>
</dbReference>
<keyword evidence="4" id="KW-1185">Reference proteome</keyword>
<feature type="compositionally biased region" description="Low complexity" evidence="1">
    <location>
        <begin position="123"/>
        <end position="132"/>
    </location>
</feature>
<feature type="compositionally biased region" description="Low complexity" evidence="1">
    <location>
        <begin position="93"/>
        <end position="116"/>
    </location>
</feature>
<dbReference type="SUPFAM" id="SSF50156">
    <property type="entry name" value="PDZ domain-like"/>
    <property type="match status" value="1"/>
</dbReference>
<feature type="compositionally biased region" description="Basic and acidic residues" evidence="1">
    <location>
        <begin position="527"/>
        <end position="553"/>
    </location>
</feature>
<feature type="region of interest" description="Disordered" evidence="1">
    <location>
        <begin position="651"/>
        <end position="888"/>
    </location>
</feature>
<dbReference type="InterPro" id="IPR036034">
    <property type="entry name" value="PDZ_sf"/>
</dbReference>
<dbReference type="SMART" id="SM00228">
    <property type="entry name" value="PDZ"/>
    <property type="match status" value="1"/>
</dbReference>
<evidence type="ECO:0000313" key="4">
    <source>
        <dbReference type="Proteomes" id="UP001165065"/>
    </source>
</evidence>